<proteinExistence type="predicted"/>
<evidence type="ECO:0000313" key="2">
    <source>
        <dbReference type="EMBL" id="CAF5186654.1"/>
    </source>
</evidence>
<accession>A0A8S3HNT7</accession>
<comment type="caution">
    <text evidence="2">The sequence shown here is derived from an EMBL/GenBank/DDBJ whole genome shotgun (WGS) entry which is preliminary data.</text>
</comment>
<organism evidence="2 3">
    <name type="scientific">Rotaria magnacalcarata</name>
    <dbReference type="NCBI Taxonomy" id="392030"/>
    <lineage>
        <taxon>Eukaryota</taxon>
        <taxon>Metazoa</taxon>
        <taxon>Spiralia</taxon>
        <taxon>Gnathifera</taxon>
        <taxon>Rotifera</taxon>
        <taxon>Eurotatoria</taxon>
        <taxon>Bdelloidea</taxon>
        <taxon>Philodinida</taxon>
        <taxon>Philodinidae</taxon>
        <taxon>Rotaria</taxon>
    </lineage>
</organism>
<dbReference type="InterPro" id="IPR056879">
    <property type="entry name" value="RM3_Med14"/>
</dbReference>
<evidence type="ECO:0000313" key="3">
    <source>
        <dbReference type="Proteomes" id="UP000676336"/>
    </source>
</evidence>
<dbReference type="EMBL" id="CAJOBI010322068">
    <property type="protein sequence ID" value="CAF5186654.1"/>
    <property type="molecule type" value="Genomic_DNA"/>
</dbReference>
<feature type="non-terminal residue" evidence="2">
    <location>
        <position position="1"/>
    </location>
</feature>
<dbReference type="Pfam" id="PF25065">
    <property type="entry name" value="RM3_Med14"/>
    <property type="match status" value="1"/>
</dbReference>
<evidence type="ECO:0000259" key="1">
    <source>
        <dbReference type="Pfam" id="PF25065"/>
    </source>
</evidence>
<dbReference type="AlphaFoldDB" id="A0A8S3HNT7"/>
<gene>
    <name evidence="2" type="ORF">SMN809_LOCUS70720</name>
</gene>
<name>A0A8S3HNT7_9BILA</name>
<feature type="domain" description="Mediator of RNA polymerase II transcription subunit 14 RM3" evidence="1">
    <location>
        <begin position="7"/>
        <end position="101"/>
    </location>
</feature>
<reference evidence="2" key="1">
    <citation type="submission" date="2021-02" db="EMBL/GenBank/DDBJ databases">
        <authorList>
            <person name="Nowell W R."/>
        </authorList>
    </citation>
    <scope>NUCLEOTIDE SEQUENCE</scope>
</reference>
<feature type="non-terminal residue" evidence="2">
    <location>
        <position position="103"/>
    </location>
</feature>
<dbReference type="Proteomes" id="UP000676336">
    <property type="component" value="Unassembled WGS sequence"/>
</dbReference>
<protein>
    <recommendedName>
        <fullName evidence="1">Mediator of RNA polymerase II transcription subunit 14 RM3 domain-containing protein</fullName>
    </recommendedName>
</protein>
<sequence>KPIFTMEEILNRTIFARCQRRFEELKETILSTTKANIEIDSSIPALKCELLPESTTEEILFISINPFSGFFKVVSYMETCYSQQIENALNRDQTNLIDAINLF</sequence>